<keyword evidence="9 12" id="KW-0408">Iron</keyword>
<evidence type="ECO:0000256" key="4">
    <source>
        <dbReference type="ARBA" id="ARBA00022617"/>
    </source>
</evidence>
<dbReference type="Proteomes" id="UP000800200">
    <property type="component" value="Unassembled WGS sequence"/>
</dbReference>
<keyword evidence="4 12" id="KW-0349">Heme</keyword>
<dbReference type="Pfam" id="PF00067">
    <property type="entry name" value="p450"/>
    <property type="match status" value="1"/>
</dbReference>
<comment type="cofactor">
    <cofactor evidence="1 12">
        <name>heme</name>
        <dbReference type="ChEBI" id="CHEBI:30413"/>
    </cofactor>
</comment>
<comment type="subcellular location">
    <subcellularLocation>
        <location evidence="2">Membrane</location>
    </subcellularLocation>
</comment>
<dbReference type="GO" id="GO:0005506">
    <property type="term" value="F:iron ion binding"/>
    <property type="evidence" value="ECO:0007669"/>
    <property type="project" value="InterPro"/>
</dbReference>
<dbReference type="PRINTS" id="PR00465">
    <property type="entry name" value="EP450IV"/>
</dbReference>
<evidence type="ECO:0000256" key="3">
    <source>
        <dbReference type="ARBA" id="ARBA00010617"/>
    </source>
</evidence>
<dbReference type="InterPro" id="IPR036396">
    <property type="entry name" value="Cyt_P450_sf"/>
</dbReference>
<dbReference type="PANTHER" id="PTHR46206">
    <property type="entry name" value="CYTOCHROME P450"/>
    <property type="match status" value="1"/>
</dbReference>
<evidence type="ECO:0000256" key="10">
    <source>
        <dbReference type="ARBA" id="ARBA00023033"/>
    </source>
</evidence>
<keyword evidence="6 12" id="KW-0479">Metal-binding</keyword>
<keyword evidence="7" id="KW-1133">Transmembrane helix</keyword>
<dbReference type="CDD" id="cd11041">
    <property type="entry name" value="CYP503A1-like"/>
    <property type="match status" value="1"/>
</dbReference>
<evidence type="ECO:0000313" key="13">
    <source>
        <dbReference type="EMBL" id="KAF2178175.1"/>
    </source>
</evidence>
<keyword evidence="8" id="KW-0560">Oxidoreductase</keyword>
<evidence type="ECO:0000256" key="7">
    <source>
        <dbReference type="ARBA" id="ARBA00022989"/>
    </source>
</evidence>
<dbReference type="OrthoDB" id="1844152at2759"/>
<dbReference type="GO" id="GO:0020037">
    <property type="term" value="F:heme binding"/>
    <property type="evidence" value="ECO:0007669"/>
    <property type="project" value="InterPro"/>
</dbReference>
<reference evidence="13" key="1">
    <citation type="journal article" date="2020" name="Stud. Mycol.">
        <title>101 Dothideomycetes genomes: a test case for predicting lifestyles and emergence of pathogens.</title>
        <authorList>
            <person name="Haridas S."/>
            <person name="Albert R."/>
            <person name="Binder M."/>
            <person name="Bloem J."/>
            <person name="Labutti K."/>
            <person name="Salamov A."/>
            <person name="Andreopoulos B."/>
            <person name="Baker S."/>
            <person name="Barry K."/>
            <person name="Bills G."/>
            <person name="Bluhm B."/>
            <person name="Cannon C."/>
            <person name="Castanera R."/>
            <person name="Culley D."/>
            <person name="Daum C."/>
            <person name="Ezra D."/>
            <person name="Gonzalez J."/>
            <person name="Henrissat B."/>
            <person name="Kuo A."/>
            <person name="Liang C."/>
            <person name="Lipzen A."/>
            <person name="Lutzoni F."/>
            <person name="Magnuson J."/>
            <person name="Mondo S."/>
            <person name="Nolan M."/>
            <person name="Ohm R."/>
            <person name="Pangilinan J."/>
            <person name="Park H.-J."/>
            <person name="Ramirez L."/>
            <person name="Alfaro M."/>
            <person name="Sun H."/>
            <person name="Tritt A."/>
            <person name="Yoshinaga Y."/>
            <person name="Zwiers L.-H."/>
            <person name="Turgeon B."/>
            <person name="Goodwin S."/>
            <person name="Spatafora J."/>
            <person name="Crous P."/>
            <person name="Grigoriev I."/>
        </authorList>
    </citation>
    <scope>NUCLEOTIDE SEQUENCE</scope>
    <source>
        <strain evidence="13">CBS 207.26</strain>
    </source>
</reference>
<keyword evidence="10" id="KW-0503">Monooxygenase</keyword>
<dbReference type="GO" id="GO:0016020">
    <property type="term" value="C:membrane"/>
    <property type="evidence" value="ECO:0007669"/>
    <property type="project" value="UniProtKB-SubCell"/>
</dbReference>
<dbReference type="SUPFAM" id="SSF48264">
    <property type="entry name" value="Cytochrome P450"/>
    <property type="match status" value="1"/>
</dbReference>
<dbReference type="AlphaFoldDB" id="A0A6A6DGA4"/>
<dbReference type="InterPro" id="IPR001128">
    <property type="entry name" value="Cyt_P450"/>
</dbReference>
<dbReference type="Gene3D" id="1.10.630.10">
    <property type="entry name" value="Cytochrome P450"/>
    <property type="match status" value="1"/>
</dbReference>
<evidence type="ECO:0000256" key="8">
    <source>
        <dbReference type="ARBA" id="ARBA00023002"/>
    </source>
</evidence>
<evidence type="ECO:0000313" key="14">
    <source>
        <dbReference type="Proteomes" id="UP000800200"/>
    </source>
</evidence>
<evidence type="ECO:0000256" key="11">
    <source>
        <dbReference type="ARBA" id="ARBA00023136"/>
    </source>
</evidence>
<keyword evidence="11" id="KW-0472">Membrane</keyword>
<keyword evidence="14" id="KW-1185">Reference proteome</keyword>
<feature type="binding site" description="axial binding residue" evidence="12">
    <location>
        <position position="386"/>
    </location>
    <ligand>
        <name>heme</name>
        <dbReference type="ChEBI" id="CHEBI:30413"/>
    </ligand>
    <ligandPart>
        <name>Fe</name>
        <dbReference type="ChEBI" id="CHEBI:18248"/>
    </ligandPart>
</feature>
<evidence type="ECO:0000256" key="1">
    <source>
        <dbReference type="ARBA" id="ARBA00001971"/>
    </source>
</evidence>
<evidence type="ECO:0000256" key="12">
    <source>
        <dbReference type="PIRSR" id="PIRSR602403-1"/>
    </source>
</evidence>
<dbReference type="GO" id="GO:0004497">
    <property type="term" value="F:monooxygenase activity"/>
    <property type="evidence" value="ECO:0007669"/>
    <property type="project" value="UniProtKB-KW"/>
</dbReference>
<evidence type="ECO:0000256" key="5">
    <source>
        <dbReference type="ARBA" id="ARBA00022692"/>
    </source>
</evidence>
<dbReference type="EMBL" id="ML994677">
    <property type="protein sequence ID" value="KAF2178175.1"/>
    <property type="molecule type" value="Genomic_DNA"/>
</dbReference>
<dbReference type="GO" id="GO:0016705">
    <property type="term" value="F:oxidoreductase activity, acting on paired donors, with incorporation or reduction of molecular oxygen"/>
    <property type="evidence" value="ECO:0007669"/>
    <property type="project" value="InterPro"/>
</dbReference>
<organism evidence="13 14">
    <name type="scientific">Zopfia rhizophila CBS 207.26</name>
    <dbReference type="NCBI Taxonomy" id="1314779"/>
    <lineage>
        <taxon>Eukaryota</taxon>
        <taxon>Fungi</taxon>
        <taxon>Dikarya</taxon>
        <taxon>Ascomycota</taxon>
        <taxon>Pezizomycotina</taxon>
        <taxon>Dothideomycetes</taxon>
        <taxon>Dothideomycetes incertae sedis</taxon>
        <taxon>Zopfiaceae</taxon>
        <taxon>Zopfia</taxon>
    </lineage>
</organism>
<sequence>MLGTLMEKNPLVSSFVVLILTTSLSVVTELNPLLECVKVSLLIYKSLETKFFSIIYLLYGASVIDKAYIKSNGLPFQVTTPGRRYHMVTSLLHIEEINRAPLDVLSLHAVAKDFLQPKDTMHGFEWKDVRGVEGTGFVCALRTILTGDRYVVPLYEMCKTVITRLNCSVFFGKELAEDRDSTFAAELIRLLPKAISRFTASYFTRNYTSSATNDGLQWLIDRAPKKNAWSIDRLVGEVMGVWYGSLHTLSIAVTFALLDLYSHPSYITPLRAEISSTSLADFNTPSATPLLDNFLSESARLSAFESTGVRRQALQTFTPSDGLRINRGEWVCIPHRSMMRDDSNFADALTFDGFRFLKDSGRSSRDSYTADASDKWLIWGIGRILCPGRFYASAVLKLMVLRMLLRYDCELPQASEERSFQWGSTVMPKGGIMLVARERGDGEAVSA</sequence>
<comment type="similarity">
    <text evidence="3">Belongs to the cytochrome P450 family.</text>
</comment>
<name>A0A6A6DGA4_9PEZI</name>
<keyword evidence="5" id="KW-0812">Transmembrane</keyword>
<evidence type="ECO:0000256" key="9">
    <source>
        <dbReference type="ARBA" id="ARBA00023004"/>
    </source>
</evidence>
<dbReference type="InterPro" id="IPR002403">
    <property type="entry name" value="Cyt_P450_E_grp-IV"/>
</dbReference>
<protein>
    <submittedName>
        <fullName evidence="13">Cytochrome P450</fullName>
    </submittedName>
</protein>
<proteinExistence type="inferred from homology"/>
<accession>A0A6A6DGA4</accession>
<evidence type="ECO:0000256" key="6">
    <source>
        <dbReference type="ARBA" id="ARBA00022723"/>
    </source>
</evidence>
<gene>
    <name evidence="13" type="ORF">K469DRAFT_731842</name>
</gene>
<evidence type="ECO:0000256" key="2">
    <source>
        <dbReference type="ARBA" id="ARBA00004370"/>
    </source>
</evidence>
<dbReference type="PANTHER" id="PTHR46206:SF5">
    <property type="entry name" value="P450, PUTATIVE (EUROFUNG)-RELATED"/>
    <property type="match status" value="1"/>
</dbReference>